<dbReference type="InterPro" id="IPR002713">
    <property type="entry name" value="FF_domain"/>
</dbReference>
<organism evidence="4">
    <name type="scientific">Pelagomonas calceolata</name>
    <dbReference type="NCBI Taxonomy" id="35677"/>
    <lineage>
        <taxon>Eukaryota</taxon>
        <taxon>Sar</taxon>
        <taxon>Stramenopiles</taxon>
        <taxon>Ochrophyta</taxon>
        <taxon>Pelagophyceae</taxon>
        <taxon>Pelagomonadales</taxon>
        <taxon>Pelagomonadaceae</taxon>
        <taxon>Pelagomonas</taxon>
    </lineage>
</organism>
<dbReference type="GO" id="GO:0045292">
    <property type="term" value="P:mRNA cis splicing, via spliceosome"/>
    <property type="evidence" value="ECO:0007669"/>
    <property type="project" value="InterPro"/>
</dbReference>
<feature type="compositionally biased region" description="Polar residues" evidence="2">
    <location>
        <begin position="575"/>
        <end position="587"/>
    </location>
</feature>
<feature type="region of interest" description="Disordered" evidence="2">
    <location>
        <begin position="573"/>
        <end position="613"/>
    </location>
</feature>
<reference evidence="4" key="1">
    <citation type="submission" date="2021-01" db="EMBL/GenBank/DDBJ databases">
        <authorList>
            <person name="Corre E."/>
            <person name="Pelletier E."/>
            <person name="Niang G."/>
            <person name="Scheremetjew M."/>
            <person name="Finn R."/>
            <person name="Kale V."/>
            <person name="Holt S."/>
            <person name="Cochrane G."/>
            <person name="Meng A."/>
            <person name="Brown T."/>
            <person name="Cohen L."/>
        </authorList>
    </citation>
    <scope>NUCLEOTIDE SEQUENCE</scope>
    <source>
        <strain evidence="4">CCMP1756</strain>
    </source>
</reference>
<dbReference type="Pfam" id="PF01846">
    <property type="entry name" value="FF"/>
    <property type="match status" value="2"/>
</dbReference>
<sequence length="613" mass="69425">MSWPYAAGAYAAYYGAPAAPPPPPPPTQRTWKEYKTPEGKPYWSDGATSVWEEPAAYKEAREKAAALIEANKRAKEAPPVVAKEPEPEPNIKPLEPVLDPKQKVEAFKQLLSDSDIKSTATFPEVSAKLGQHPTFMSLPKGERKQALAEYKTKRAKVEKEIERKRSREARAGFLRLLAEAEEISVDTPWSRADELLAATCDERYQAVATSTERKGLFDEFLDALREKDASEKRQSTEKAREAFRKALVQLAREHPAASHEDDDAALLIGVFGRTRFSDVESAMQKKNPNLLLSPDDRRREYQRFVDDCHETVRRRDDTKRRAFVDAALAAILRGLLPRELPFAELDTVLAARQRGGAKAVAQMSAAFAAEEGQLPSDNEEEEDNDTEVVIARVKEAMADLAACSSRLGGDCCVRAFGRAKDLAYRSFKIDRRQCRDLTRRCDVSLSSFGAWLTALKKVDRRSPPRDADVRHERRLEGWTLSEACELRRPQLARVFVDLRDEAAQEARDQQRRRERRERRFRELLEDYLRWPDDKNATYEDLEPSLARHSAYDGVPRGRRRELFEEVLGALKERATASQPDRWTSAVSDNDRWSPGVAVEEGPEAPPPKKAREG</sequence>
<dbReference type="GO" id="GO:0003723">
    <property type="term" value="F:RNA binding"/>
    <property type="evidence" value="ECO:0007669"/>
    <property type="project" value="TreeGrafter"/>
</dbReference>
<dbReference type="EMBL" id="CAKKNE010000003">
    <property type="protein sequence ID" value="CAH0370569.1"/>
    <property type="molecule type" value="Genomic_DNA"/>
</dbReference>
<keyword evidence="6" id="KW-1185">Reference proteome</keyword>
<dbReference type="PANTHER" id="PTHR11864">
    <property type="entry name" value="PRE-MRNA-PROCESSING PROTEIN PRP40"/>
    <property type="match status" value="1"/>
</dbReference>
<dbReference type="Gene3D" id="1.10.10.440">
    <property type="entry name" value="FF domain"/>
    <property type="match status" value="3"/>
</dbReference>
<dbReference type="OrthoDB" id="187617at2759"/>
<feature type="region of interest" description="Disordered" evidence="2">
    <location>
        <begin position="71"/>
        <end position="98"/>
    </location>
</feature>
<feature type="region of interest" description="Disordered" evidence="2">
    <location>
        <begin position="16"/>
        <end position="47"/>
    </location>
</feature>
<evidence type="ECO:0000256" key="1">
    <source>
        <dbReference type="SAM" id="Coils"/>
    </source>
</evidence>
<evidence type="ECO:0000313" key="6">
    <source>
        <dbReference type="Proteomes" id="UP000789595"/>
    </source>
</evidence>
<evidence type="ECO:0000313" key="4">
    <source>
        <dbReference type="EMBL" id="CAE0694187.1"/>
    </source>
</evidence>
<dbReference type="AlphaFoldDB" id="A0A7S3ZU89"/>
<dbReference type="EMBL" id="HBIW01011249">
    <property type="protein sequence ID" value="CAE0694187.1"/>
    <property type="molecule type" value="Transcribed_RNA"/>
</dbReference>
<protein>
    <recommendedName>
        <fullName evidence="3">FF domain-containing protein</fullName>
    </recommendedName>
</protein>
<dbReference type="SUPFAM" id="SSF81698">
    <property type="entry name" value="FF domain"/>
    <property type="match status" value="3"/>
</dbReference>
<proteinExistence type="predicted"/>
<evidence type="ECO:0000313" key="5">
    <source>
        <dbReference type="EMBL" id="CAH0370569.1"/>
    </source>
</evidence>
<feature type="domain" description="FF" evidence="3">
    <location>
        <begin position="100"/>
        <end position="153"/>
    </location>
</feature>
<keyword evidence="1" id="KW-0175">Coiled coil</keyword>
<evidence type="ECO:0000256" key="2">
    <source>
        <dbReference type="SAM" id="MobiDB-lite"/>
    </source>
</evidence>
<dbReference type="Proteomes" id="UP000789595">
    <property type="component" value="Unassembled WGS sequence"/>
</dbReference>
<dbReference type="InterPro" id="IPR036517">
    <property type="entry name" value="FF_domain_sf"/>
</dbReference>
<evidence type="ECO:0000259" key="3">
    <source>
        <dbReference type="SMART" id="SM00441"/>
    </source>
</evidence>
<feature type="domain" description="FF" evidence="3">
    <location>
        <begin position="166"/>
        <end position="223"/>
    </location>
</feature>
<accession>A0A7S3ZU89</accession>
<reference evidence="5" key="2">
    <citation type="submission" date="2021-11" db="EMBL/GenBank/DDBJ databases">
        <authorList>
            <consortium name="Genoscope - CEA"/>
            <person name="William W."/>
        </authorList>
    </citation>
    <scope>NUCLEOTIDE SEQUENCE</scope>
</reference>
<dbReference type="SMART" id="SM00441">
    <property type="entry name" value="FF"/>
    <property type="match status" value="3"/>
</dbReference>
<name>A0A7S3ZU89_9STRA</name>
<dbReference type="InterPro" id="IPR039726">
    <property type="entry name" value="Prp40-like"/>
</dbReference>
<dbReference type="GO" id="GO:0071004">
    <property type="term" value="C:U2-type prespliceosome"/>
    <property type="evidence" value="ECO:0007669"/>
    <property type="project" value="TreeGrafter"/>
</dbReference>
<gene>
    <name evidence="4" type="ORF">PCAL00307_LOCUS9623</name>
    <name evidence="5" type="ORF">PECAL_3P04650</name>
</gene>
<feature type="compositionally biased region" description="Pro residues" evidence="2">
    <location>
        <begin position="18"/>
        <end position="27"/>
    </location>
</feature>
<dbReference type="PANTHER" id="PTHR11864:SF0">
    <property type="entry name" value="PRP40 PRE-MRNA PROCESSING FACTOR 40 HOMOLOG A (YEAST)"/>
    <property type="match status" value="1"/>
</dbReference>
<feature type="domain" description="FF" evidence="3">
    <location>
        <begin position="513"/>
        <end position="569"/>
    </location>
</feature>
<feature type="coiled-coil region" evidence="1">
    <location>
        <begin position="499"/>
        <end position="526"/>
    </location>
</feature>
<dbReference type="GO" id="GO:0005685">
    <property type="term" value="C:U1 snRNP"/>
    <property type="evidence" value="ECO:0007669"/>
    <property type="project" value="TreeGrafter"/>
</dbReference>